<feature type="region of interest" description="Disordered" evidence="7">
    <location>
        <begin position="404"/>
        <end position="427"/>
    </location>
</feature>
<protein>
    <submittedName>
        <fullName evidence="9">GTP-binding protein</fullName>
    </submittedName>
</protein>
<keyword evidence="3" id="KW-0143">Chaperone</keyword>
<keyword evidence="1" id="KW-0547">Nucleotide-binding</keyword>
<name>A0ABS7VNV2_9HYPH</name>
<proteinExistence type="inferred from homology"/>
<dbReference type="EMBL" id="JAIRBM010000008">
    <property type="protein sequence ID" value="MBZ6077195.1"/>
    <property type="molecule type" value="Genomic_DNA"/>
</dbReference>
<dbReference type="Gene3D" id="3.30.1220.10">
    <property type="entry name" value="CobW-like, C-terminal domain"/>
    <property type="match status" value="1"/>
</dbReference>
<organism evidence="9 10">
    <name type="scientific">Microvirga puerhi</name>
    <dbReference type="NCBI Taxonomy" id="2876078"/>
    <lineage>
        <taxon>Bacteria</taxon>
        <taxon>Pseudomonadati</taxon>
        <taxon>Pseudomonadota</taxon>
        <taxon>Alphaproteobacteria</taxon>
        <taxon>Hyphomicrobiales</taxon>
        <taxon>Methylobacteriaceae</taxon>
        <taxon>Microvirga</taxon>
    </lineage>
</organism>
<dbReference type="InterPro" id="IPR036627">
    <property type="entry name" value="CobW-likC_sf"/>
</dbReference>
<dbReference type="PANTHER" id="PTHR43603">
    <property type="entry name" value="COBW DOMAIN-CONTAINING PROTEIN DDB_G0274527"/>
    <property type="match status" value="1"/>
</dbReference>
<keyword evidence="2" id="KW-0378">Hydrolase</keyword>
<evidence type="ECO:0000256" key="1">
    <source>
        <dbReference type="ARBA" id="ARBA00022741"/>
    </source>
</evidence>
<evidence type="ECO:0000256" key="4">
    <source>
        <dbReference type="ARBA" id="ARBA00034320"/>
    </source>
</evidence>
<sequence>MPVSTTGRDALLPVTVLCGFLGAGKTTLLNHILNNRDGKRVAVIVNDMSEINIDADLIRGGGADLSHTTEQLVELTNGCICCTLRDDLHKEIARLAGEKRFDYLLIEATGIAEPLPIAATFSFRSEEGFSIADVARLDAVVTVIDAYSLTNDVNSVDLLRQRGPAATEDDERTLADLLVDQIEFADLIVINKISAVDEAERQRVHRIVRALNADAVVLETDFGQVALDCVLDTHLFREGKAATHPLWFKELYGRAYHTPETEEYGISSFVFRARRPFDPGRLKAFLDRRWTGLLRAKGHLWLATRPDNVVQYSVAGSQTRLNFKGLWWSAVPQNKWPSNPFFRQHLQQHWNPVWGDRRQEIVFIGTGMEEAEIRAALEQCLIGSETHFDKAAYRGLEDDDLGLGDAPDLAGHHTRAPAPPSAMPAPAPQPTFVRAVMGSAL</sequence>
<feature type="domain" description="CobW C-terminal" evidence="8">
    <location>
        <begin position="266"/>
        <end position="381"/>
    </location>
</feature>
<evidence type="ECO:0000256" key="2">
    <source>
        <dbReference type="ARBA" id="ARBA00022801"/>
    </source>
</evidence>
<dbReference type="Proteomes" id="UP000704176">
    <property type="component" value="Unassembled WGS sequence"/>
</dbReference>
<dbReference type="Pfam" id="PF07683">
    <property type="entry name" value="CobW_C"/>
    <property type="match status" value="1"/>
</dbReference>
<dbReference type="SUPFAM" id="SSF52540">
    <property type="entry name" value="P-loop containing nucleoside triphosphate hydrolases"/>
    <property type="match status" value="1"/>
</dbReference>
<dbReference type="InterPro" id="IPR003495">
    <property type="entry name" value="CobW/HypB/UreG_nucleotide-bd"/>
</dbReference>
<comment type="similarity">
    <text evidence="4">Belongs to the SIMIBI class G3E GTPase family. ZNG1 subfamily.</text>
</comment>
<evidence type="ECO:0000256" key="6">
    <source>
        <dbReference type="ARBA" id="ARBA00049117"/>
    </source>
</evidence>
<evidence type="ECO:0000256" key="3">
    <source>
        <dbReference type="ARBA" id="ARBA00023186"/>
    </source>
</evidence>
<dbReference type="Gene3D" id="3.40.50.300">
    <property type="entry name" value="P-loop containing nucleotide triphosphate hydrolases"/>
    <property type="match status" value="1"/>
</dbReference>
<evidence type="ECO:0000313" key="9">
    <source>
        <dbReference type="EMBL" id="MBZ6077195.1"/>
    </source>
</evidence>
<comment type="catalytic activity">
    <reaction evidence="6">
        <text>GTP + H2O = GDP + phosphate + H(+)</text>
        <dbReference type="Rhea" id="RHEA:19669"/>
        <dbReference type="ChEBI" id="CHEBI:15377"/>
        <dbReference type="ChEBI" id="CHEBI:15378"/>
        <dbReference type="ChEBI" id="CHEBI:37565"/>
        <dbReference type="ChEBI" id="CHEBI:43474"/>
        <dbReference type="ChEBI" id="CHEBI:58189"/>
    </reaction>
    <physiologicalReaction direction="left-to-right" evidence="6">
        <dbReference type="Rhea" id="RHEA:19670"/>
    </physiologicalReaction>
</comment>
<comment type="function">
    <text evidence="5">Zinc chaperone that directly transfers zinc cofactor to target proteins, thereby activating them. Zinc is transferred from the CXCC motif in the GTPase domain to the zinc binding site in target proteins in a process requiring GTP hydrolysis.</text>
</comment>
<reference evidence="9 10" key="1">
    <citation type="submission" date="2021-09" db="EMBL/GenBank/DDBJ databases">
        <title>The complete genome sequence of a new microorganism.</title>
        <authorList>
            <person name="Zi Z."/>
        </authorList>
    </citation>
    <scope>NUCLEOTIDE SEQUENCE [LARGE SCALE GENOMIC DNA]</scope>
    <source>
        <strain evidence="9 10">WGZ8</strain>
    </source>
</reference>
<dbReference type="RefSeq" id="WP_224313499.1">
    <property type="nucleotide sequence ID" value="NZ_JAIRBM010000008.1"/>
</dbReference>
<evidence type="ECO:0000259" key="8">
    <source>
        <dbReference type="SMART" id="SM00833"/>
    </source>
</evidence>
<comment type="caution">
    <text evidence="9">The sequence shown here is derived from an EMBL/GenBank/DDBJ whole genome shotgun (WGS) entry which is preliminary data.</text>
</comment>
<evidence type="ECO:0000256" key="7">
    <source>
        <dbReference type="SAM" id="MobiDB-lite"/>
    </source>
</evidence>
<feature type="compositionally biased region" description="Pro residues" evidence="7">
    <location>
        <begin position="417"/>
        <end position="427"/>
    </location>
</feature>
<dbReference type="CDD" id="cd03112">
    <property type="entry name" value="CobW-like"/>
    <property type="match status" value="1"/>
</dbReference>
<gene>
    <name evidence="9" type="ORF">K9B37_13005</name>
</gene>
<dbReference type="PANTHER" id="PTHR43603:SF1">
    <property type="entry name" value="ZINC-REGULATED GTPASE METALLOPROTEIN ACTIVATOR 1"/>
    <property type="match status" value="1"/>
</dbReference>
<dbReference type="Pfam" id="PF02492">
    <property type="entry name" value="cobW"/>
    <property type="match status" value="1"/>
</dbReference>
<dbReference type="InterPro" id="IPR011629">
    <property type="entry name" value="CobW-like_C"/>
</dbReference>
<keyword evidence="10" id="KW-1185">Reference proteome</keyword>
<evidence type="ECO:0000256" key="5">
    <source>
        <dbReference type="ARBA" id="ARBA00045658"/>
    </source>
</evidence>
<evidence type="ECO:0000313" key="10">
    <source>
        <dbReference type="Proteomes" id="UP000704176"/>
    </source>
</evidence>
<accession>A0ABS7VNV2</accession>
<dbReference type="InterPro" id="IPR027417">
    <property type="entry name" value="P-loop_NTPase"/>
</dbReference>
<dbReference type="SMART" id="SM00833">
    <property type="entry name" value="CobW_C"/>
    <property type="match status" value="1"/>
</dbReference>
<dbReference type="InterPro" id="IPR051927">
    <property type="entry name" value="Zn_Chap_cDPG_Synth"/>
</dbReference>